<feature type="region of interest" description="Disordered" evidence="1">
    <location>
        <begin position="56"/>
        <end position="78"/>
    </location>
</feature>
<protein>
    <submittedName>
        <fullName evidence="2 4">Uncharacterized protein</fullName>
    </submittedName>
</protein>
<organism evidence="3 4">
    <name type="scientific">Toxocara canis</name>
    <name type="common">Canine roundworm</name>
    <dbReference type="NCBI Taxonomy" id="6265"/>
    <lineage>
        <taxon>Eukaryota</taxon>
        <taxon>Metazoa</taxon>
        <taxon>Ecdysozoa</taxon>
        <taxon>Nematoda</taxon>
        <taxon>Chromadorea</taxon>
        <taxon>Rhabditida</taxon>
        <taxon>Spirurina</taxon>
        <taxon>Ascaridomorpha</taxon>
        <taxon>Ascaridoidea</taxon>
        <taxon>Toxocaridae</taxon>
        <taxon>Toxocara</taxon>
    </lineage>
</organism>
<reference evidence="2 3" key="2">
    <citation type="submission" date="2018-11" db="EMBL/GenBank/DDBJ databases">
        <authorList>
            <consortium name="Pathogen Informatics"/>
        </authorList>
    </citation>
    <scope>NUCLEOTIDE SEQUENCE [LARGE SCALE GENOMIC DNA]</scope>
</reference>
<dbReference type="EMBL" id="UYWY01021082">
    <property type="protein sequence ID" value="VDM43343.1"/>
    <property type="molecule type" value="Genomic_DNA"/>
</dbReference>
<evidence type="ECO:0000313" key="4">
    <source>
        <dbReference type="WBParaSite" id="TCNE_0001202201-mRNA-1"/>
    </source>
</evidence>
<dbReference type="Proteomes" id="UP000050794">
    <property type="component" value="Unassembled WGS sequence"/>
</dbReference>
<reference evidence="4" key="1">
    <citation type="submission" date="2016-06" db="UniProtKB">
        <authorList>
            <consortium name="WormBaseParasite"/>
        </authorList>
    </citation>
    <scope>IDENTIFICATION</scope>
</reference>
<keyword evidence="3" id="KW-1185">Reference proteome</keyword>
<evidence type="ECO:0000313" key="3">
    <source>
        <dbReference type="Proteomes" id="UP000050794"/>
    </source>
</evidence>
<dbReference type="WBParaSite" id="TCNE_0001202201-mRNA-1">
    <property type="protein sequence ID" value="TCNE_0001202201-mRNA-1"/>
    <property type="gene ID" value="TCNE_0001202201"/>
</dbReference>
<gene>
    <name evidence="2" type="ORF">TCNE_LOCUS12022</name>
</gene>
<dbReference type="AlphaFoldDB" id="A0A183UU52"/>
<evidence type="ECO:0000256" key="1">
    <source>
        <dbReference type="SAM" id="MobiDB-lite"/>
    </source>
</evidence>
<proteinExistence type="predicted"/>
<name>A0A183UU52_TOXCA</name>
<sequence length="142" mass="15505">MLQAQPKLSIATTGPACSAQCSSQLASLHACPHVDEQRSRLKQHWTLSTGAFHQSFDDRNQGRQASLSNSCGDLDDPSRFQRKRRSAYCSGVGRGNYYSGASSGTNSAAGGKIQSLITVVRKYENERTMRLLRAYLAPVNPL</sequence>
<accession>A0A183UU52</accession>
<evidence type="ECO:0000313" key="2">
    <source>
        <dbReference type="EMBL" id="VDM43343.1"/>
    </source>
</evidence>
<feature type="compositionally biased region" description="Polar residues" evidence="1">
    <location>
        <begin position="62"/>
        <end position="71"/>
    </location>
</feature>